<dbReference type="KEGG" id="ipa:Isop_1858"/>
<keyword evidence="2" id="KW-1185">Reference proteome</keyword>
<sequence length="615" mass="65880">MISLPTVTTLCWWCLAGYSTGVVDPTSSGIAPRPAPAEVGNVVQPAQGGTDPRSLVDLMLTAVPNDTHLIGRLSDVKRTMGKFFDMLKAMSPALGQELGPVEKSIVAQFDALTGPGASADNPVLVVVRFDPAAKASDGLKLAVLVPTTRPRDFFKAMGGEAVTVPTRRGEAVRVFIEEAETHAYAAVGSGYGVVGNDQAQVAAIALARPETRLVLAEASRHHLERGDLAVYVNALEMVRRFQPDLDQIRADFLDELRKHAPEDRVEGAKAAVEPVLEGLKQIRSVVVNFNFASQGLLVYGVASLEPDANPDGPSQVDLKPLLGRLPARMAFHLSQTDRTIGRSGDAGRQILAQLGVPVLTEILARNLDALKQSGHIATASALDLENGLKSLVIRQTRDPQALLKATLESFQIERLDPQVARAIKSIRRLEKPQTHRGYTFNVIEMTLDYDAILKNQPEADRAVVRKNLDTLIGSEGRILIFVGADDQVVLSVSARDWESARSILDASLDPTANLQGNPGFKAMANALPRTSETLFALSGRGLLRVVSILTGEPIALQLKQSVFVGFSLANQVNGVEFRLIVPSAMGTVIENGVIPALGRVTNQAAPPARQPLGGP</sequence>
<evidence type="ECO:0008006" key="3">
    <source>
        <dbReference type="Google" id="ProtNLM"/>
    </source>
</evidence>
<proteinExistence type="predicted"/>
<dbReference type="Proteomes" id="UP000008631">
    <property type="component" value="Chromosome"/>
</dbReference>
<reference key="1">
    <citation type="submission" date="2010-11" db="EMBL/GenBank/DDBJ databases">
        <title>The complete sequence of chromosome of Isophaera pallida ATCC 43644.</title>
        <authorList>
            <consortium name="US DOE Joint Genome Institute (JGI-PGF)"/>
            <person name="Lucas S."/>
            <person name="Copeland A."/>
            <person name="Lapidus A."/>
            <person name="Bruce D."/>
            <person name="Goodwin L."/>
            <person name="Pitluck S."/>
            <person name="Kyrpides N."/>
            <person name="Mavromatis K."/>
            <person name="Pagani I."/>
            <person name="Ivanova N."/>
            <person name="Saunders E."/>
            <person name="Brettin T."/>
            <person name="Detter J.C."/>
            <person name="Han C."/>
            <person name="Tapia R."/>
            <person name="Land M."/>
            <person name="Hauser L."/>
            <person name="Markowitz V."/>
            <person name="Cheng J.-F."/>
            <person name="Hugenholtz P."/>
            <person name="Woyke T."/>
            <person name="Wu D."/>
            <person name="Eisen J.A."/>
        </authorList>
    </citation>
    <scope>NUCLEOTIDE SEQUENCE</scope>
    <source>
        <strain>ATCC 43644</strain>
    </source>
</reference>
<dbReference type="AlphaFoldDB" id="E8R207"/>
<name>E8R207_ISOPI</name>
<protein>
    <recommendedName>
        <fullName evidence="3">DUF3352 domain-containing protein</fullName>
    </recommendedName>
</protein>
<evidence type="ECO:0000313" key="1">
    <source>
        <dbReference type="EMBL" id="ADV62439.1"/>
    </source>
</evidence>
<dbReference type="InParanoid" id="E8R207"/>
<organism evidence="1 2">
    <name type="scientific">Isosphaera pallida (strain ATCC 43644 / DSM 9630 / IS1B)</name>
    <dbReference type="NCBI Taxonomy" id="575540"/>
    <lineage>
        <taxon>Bacteria</taxon>
        <taxon>Pseudomonadati</taxon>
        <taxon>Planctomycetota</taxon>
        <taxon>Planctomycetia</taxon>
        <taxon>Isosphaerales</taxon>
        <taxon>Isosphaeraceae</taxon>
        <taxon>Isosphaera</taxon>
    </lineage>
</organism>
<accession>E8R207</accession>
<dbReference type="EMBL" id="CP002353">
    <property type="protein sequence ID" value="ADV62439.1"/>
    <property type="molecule type" value="Genomic_DNA"/>
</dbReference>
<reference evidence="1 2" key="2">
    <citation type="journal article" date="2011" name="Stand. Genomic Sci.">
        <title>Complete genome sequence of Isosphaera pallida type strain (IS1B).</title>
        <authorList>
            <consortium name="US DOE Joint Genome Institute (JGI-PGF)"/>
            <person name="Goker M."/>
            <person name="Cleland D."/>
            <person name="Saunders E."/>
            <person name="Lapidus A."/>
            <person name="Nolan M."/>
            <person name="Lucas S."/>
            <person name="Hammon N."/>
            <person name="Deshpande S."/>
            <person name="Cheng J.F."/>
            <person name="Tapia R."/>
            <person name="Han C."/>
            <person name="Goodwin L."/>
            <person name="Pitluck S."/>
            <person name="Liolios K."/>
            <person name="Pagani I."/>
            <person name="Ivanova N."/>
            <person name="Mavromatis K."/>
            <person name="Pati A."/>
            <person name="Chen A."/>
            <person name="Palaniappan K."/>
            <person name="Land M."/>
            <person name="Hauser L."/>
            <person name="Chang Y.J."/>
            <person name="Jeffries C.D."/>
            <person name="Detter J.C."/>
            <person name="Beck B."/>
            <person name="Woyke T."/>
            <person name="Bristow J."/>
            <person name="Eisen J.A."/>
            <person name="Markowitz V."/>
            <person name="Hugenholtz P."/>
            <person name="Kyrpides N.C."/>
            <person name="Klenk H.P."/>
        </authorList>
    </citation>
    <scope>NUCLEOTIDE SEQUENCE [LARGE SCALE GENOMIC DNA]</scope>
    <source>
        <strain evidence="2">ATCC 43644 / DSM 9630 / IS1B</strain>
    </source>
</reference>
<gene>
    <name evidence="1" type="ordered locus">Isop_1858</name>
</gene>
<dbReference type="HOGENOM" id="CLU_443970_0_0_0"/>
<evidence type="ECO:0000313" key="2">
    <source>
        <dbReference type="Proteomes" id="UP000008631"/>
    </source>
</evidence>